<feature type="region of interest" description="Disordered" evidence="1">
    <location>
        <begin position="1"/>
        <end position="24"/>
    </location>
</feature>
<proteinExistence type="predicted"/>
<evidence type="ECO:0000256" key="1">
    <source>
        <dbReference type="SAM" id="MobiDB-lite"/>
    </source>
</evidence>
<organism evidence="2">
    <name type="scientific">Pelagomonas calceolata</name>
    <dbReference type="NCBI Taxonomy" id="35677"/>
    <lineage>
        <taxon>Eukaryota</taxon>
        <taxon>Sar</taxon>
        <taxon>Stramenopiles</taxon>
        <taxon>Ochrophyta</taxon>
        <taxon>Pelagophyceae</taxon>
        <taxon>Pelagomonadales</taxon>
        <taxon>Pelagomonadaceae</taxon>
        <taxon>Pelagomonas</taxon>
    </lineage>
</organism>
<evidence type="ECO:0000313" key="2">
    <source>
        <dbReference type="EMBL" id="CAE0706384.1"/>
    </source>
</evidence>
<feature type="region of interest" description="Disordered" evidence="1">
    <location>
        <begin position="180"/>
        <end position="205"/>
    </location>
</feature>
<name>A0A7S4A7N6_9STRA</name>
<reference evidence="2" key="1">
    <citation type="submission" date="2021-01" db="EMBL/GenBank/DDBJ databases">
        <authorList>
            <person name="Corre E."/>
            <person name="Pelletier E."/>
            <person name="Niang G."/>
            <person name="Scheremetjew M."/>
            <person name="Finn R."/>
            <person name="Kale V."/>
            <person name="Holt S."/>
            <person name="Cochrane G."/>
            <person name="Meng A."/>
            <person name="Brown T."/>
            <person name="Cohen L."/>
        </authorList>
    </citation>
    <scope>NUCLEOTIDE SEQUENCE</scope>
    <source>
        <strain evidence="2">CCMP1756</strain>
    </source>
</reference>
<accession>A0A7S4A7N6</accession>
<sequence length="458" mass="50479">MAEESKSTTPPLQNPLPKDTDTSLKTFDEVDVEEALNDWQIPEEYLEETRQGLKKIFGDIDITKLPFDDIPEGCDDYPPPGSAWETAWDRKQREDAEDPQLQRALKESARIAPKVDVCEPPPPPLVTNTEKPKDLESAKKQMWAALGATPPEQAEEKDLVDDGLGTKRVRKGKDFDGDEPWVVPDWYDPSGKDWTPEPEPETEPPFEPKTIDELLQGLQCPRGLHEHGFGSFEKLPPEKGTWLPTALFECTEQITSDKWGGAKTCLTIARSALPVLIGEINMDHEMLRTVVCVGAEASAQIRQHFPALCVVEVSSTQVDSYGGPCIAVVCDCASAGDAALALAFRSHASFVVSCFNGDGEATANEDRVVCKDPSIARSEWLSKQMGPHLTYADITEAAKTSLPARTVVALDKLCSWGEEDAKFTWVCGKLVATDPNATDIILVGTQRDEYDKKLRRLG</sequence>
<feature type="region of interest" description="Disordered" evidence="1">
    <location>
        <begin position="112"/>
        <end position="137"/>
    </location>
</feature>
<dbReference type="EMBL" id="HBIW01025351">
    <property type="protein sequence ID" value="CAE0706384.1"/>
    <property type="molecule type" value="Transcribed_RNA"/>
</dbReference>
<gene>
    <name evidence="2" type="ORF">PCAL00307_LOCUS21835</name>
</gene>
<dbReference type="AlphaFoldDB" id="A0A7S4A7N6"/>
<protein>
    <submittedName>
        <fullName evidence="2">Uncharacterized protein</fullName>
    </submittedName>
</protein>